<dbReference type="Gene3D" id="2.120.10.30">
    <property type="entry name" value="TolB, C-terminal domain"/>
    <property type="match status" value="1"/>
</dbReference>
<dbReference type="InterPro" id="IPR011042">
    <property type="entry name" value="6-blade_b-propeller_TolB-like"/>
</dbReference>
<evidence type="ECO:0000313" key="2">
    <source>
        <dbReference type="EMBL" id="ASJ22074.1"/>
    </source>
</evidence>
<sequence>MSKIIFILISSILFILSCSNNNTSNINSKNETVLREINIINAEGTSSPESIRLKNGKLYIANIGNADIEKDGFFLCVNEDGSNPIKLFEGELDAPRGFYFITDDVIAIADQDADKGLSGNVVLANVKDNSIITKLTIDEAKLLNDIAAIDNTTIAVSDTGNNKVYFVNVENNSSLSLSNSVDNVYGANGIAFDNGKLYVATSGFMGAENTGYVYSFNADGSGLEKWKDDIIGSGGLDGIAVYNNKLYVSDWGENGTNACIYVFDLNTKEQLEKIEGNLKGAADIDVNENNTIYIPELSTGLIKKVQL</sequence>
<name>A0AAC9TW82_9SPIR</name>
<protein>
    <submittedName>
        <fullName evidence="2">ATP-binding protein</fullName>
    </submittedName>
</protein>
<keyword evidence="2" id="KW-0547">Nucleotide-binding</keyword>
<dbReference type="PROSITE" id="PS51257">
    <property type="entry name" value="PROKAR_LIPOPROTEIN"/>
    <property type="match status" value="1"/>
</dbReference>
<dbReference type="AlphaFoldDB" id="A0AAC9TW82"/>
<keyword evidence="1" id="KW-0732">Signal</keyword>
<feature type="chain" id="PRO_5042266174" evidence="1">
    <location>
        <begin position="24"/>
        <end position="307"/>
    </location>
</feature>
<dbReference type="KEGG" id="bhp:BHAMNSH16_10685"/>
<gene>
    <name evidence="2" type="ORF">BHAMNSH16_10685</name>
</gene>
<reference evidence="2 3" key="1">
    <citation type="submission" date="2017-02" db="EMBL/GenBank/DDBJ databases">
        <title>Complete genome sequence of Brachyspira hampsonii genomovar I strain NSH-16 (ATCC BAA-2463).</title>
        <authorList>
            <person name="Mirajkar N.S."/>
            <person name="Gebhart C.J."/>
        </authorList>
    </citation>
    <scope>NUCLEOTIDE SEQUENCE [LARGE SCALE GENOMIC DNA]</scope>
    <source>
        <strain evidence="2 3">NSH-16</strain>
    </source>
</reference>
<organism evidence="2 3">
    <name type="scientific">Brachyspira hampsonii</name>
    <dbReference type="NCBI Taxonomy" id="1287055"/>
    <lineage>
        <taxon>Bacteria</taxon>
        <taxon>Pseudomonadati</taxon>
        <taxon>Spirochaetota</taxon>
        <taxon>Spirochaetia</taxon>
        <taxon>Brachyspirales</taxon>
        <taxon>Brachyspiraceae</taxon>
        <taxon>Brachyspira</taxon>
    </lineage>
</organism>
<dbReference type="RefSeq" id="WP_008728104.1">
    <property type="nucleotide sequence ID" value="NZ_CP019914.1"/>
</dbReference>
<dbReference type="GO" id="GO:0005524">
    <property type="term" value="F:ATP binding"/>
    <property type="evidence" value="ECO:0007669"/>
    <property type="project" value="UniProtKB-KW"/>
</dbReference>
<keyword evidence="3" id="KW-1185">Reference proteome</keyword>
<dbReference type="EMBL" id="CP019914">
    <property type="protein sequence ID" value="ASJ22074.1"/>
    <property type="molecule type" value="Genomic_DNA"/>
</dbReference>
<dbReference type="SUPFAM" id="SSF101898">
    <property type="entry name" value="NHL repeat"/>
    <property type="match status" value="1"/>
</dbReference>
<dbReference type="Proteomes" id="UP000264880">
    <property type="component" value="Chromosome"/>
</dbReference>
<evidence type="ECO:0000256" key="1">
    <source>
        <dbReference type="SAM" id="SignalP"/>
    </source>
</evidence>
<proteinExistence type="predicted"/>
<evidence type="ECO:0000313" key="3">
    <source>
        <dbReference type="Proteomes" id="UP000264880"/>
    </source>
</evidence>
<accession>A0AAC9TW82</accession>
<feature type="signal peptide" evidence="1">
    <location>
        <begin position="1"/>
        <end position="23"/>
    </location>
</feature>
<dbReference type="SMART" id="SM00564">
    <property type="entry name" value="PQQ"/>
    <property type="match status" value="2"/>
</dbReference>
<keyword evidence="2" id="KW-0067">ATP-binding</keyword>
<dbReference type="InterPro" id="IPR018391">
    <property type="entry name" value="PQQ_b-propeller_rpt"/>
</dbReference>